<gene>
    <name evidence="2" type="ORF">METZ01_LOCUS296731</name>
</gene>
<protein>
    <submittedName>
        <fullName evidence="2">Uncharacterized protein</fullName>
    </submittedName>
</protein>
<sequence>MIDKFGNVMRQLGLMVGLVLAAGALYGAGPFPFIDQGVRLGGSIGAGVIIMLTTRPLANQFGQISDAFKT</sequence>
<organism evidence="2">
    <name type="scientific">marine metagenome</name>
    <dbReference type="NCBI Taxonomy" id="408172"/>
    <lineage>
        <taxon>unclassified sequences</taxon>
        <taxon>metagenomes</taxon>
        <taxon>ecological metagenomes</taxon>
    </lineage>
</organism>
<keyword evidence="1" id="KW-0812">Transmembrane</keyword>
<feature type="transmembrane region" description="Helical" evidence="1">
    <location>
        <begin position="12"/>
        <end position="34"/>
    </location>
</feature>
<evidence type="ECO:0000313" key="2">
    <source>
        <dbReference type="EMBL" id="SVC43877.1"/>
    </source>
</evidence>
<evidence type="ECO:0000256" key="1">
    <source>
        <dbReference type="SAM" id="Phobius"/>
    </source>
</evidence>
<dbReference type="AlphaFoldDB" id="A0A382M852"/>
<keyword evidence="1" id="KW-0472">Membrane</keyword>
<reference evidence="2" key="1">
    <citation type="submission" date="2018-05" db="EMBL/GenBank/DDBJ databases">
        <authorList>
            <person name="Lanie J.A."/>
            <person name="Ng W.-L."/>
            <person name="Kazmierczak K.M."/>
            <person name="Andrzejewski T.M."/>
            <person name="Davidsen T.M."/>
            <person name="Wayne K.J."/>
            <person name="Tettelin H."/>
            <person name="Glass J.I."/>
            <person name="Rusch D."/>
            <person name="Podicherti R."/>
            <person name="Tsui H.-C.T."/>
            <person name="Winkler M.E."/>
        </authorList>
    </citation>
    <scope>NUCLEOTIDE SEQUENCE</scope>
</reference>
<feature type="non-terminal residue" evidence="2">
    <location>
        <position position="70"/>
    </location>
</feature>
<name>A0A382M852_9ZZZZ</name>
<keyword evidence="1" id="KW-1133">Transmembrane helix</keyword>
<proteinExistence type="predicted"/>
<accession>A0A382M852</accession>
<dbReference type="EMBL" id="UINC01091254">
    <property type="protein sequence ID" value="SVC43877.1"/>
    <property type="molecule type" value="Genomic_DNA"/>
</dbReference>